<dbReference type="InterPro" id="IPR003696">
    <property type="entry name" value="Carbtransf_dom"/>
</dbReference>
<dbReference type="Proteomes" id="UP000657006">
    <property type="component" value="Unassembled WGS sequence"/>
</dbReference>
<dbReference type="GO" id="GO:0003824">
    <property type="term" value="F:catalytic activity"/>
    <property type="evidence" value="ECO:0007669"/>
    <property type="project" value="InterPro"/>
</dbReference>
<dbReference type="InterPro" id="IPR043129">
    <property type="entry name" value="ATPase_NBD"/>
</dbReference>
<proteinExistence type="inferred from homology"/>
<dbReference type="AlphaFoldDB" id="A0A926DQK2"/>
<name>A0A926DQK2_9FIRM</name>
<feature type="domain" description="Carbamoyltransferase" evidence="2">
    <location>
        <begin position="73"/>
        <end position="276"/>
    </location>
</feature>
<evidence type="ECO:0000313" key="5">
    <source>
        <dbReference type="Proteomes" id="UP000657006"/>
    </source>
</evidence>
<evidence type="ECO:0000256" key="1">
    <source>
        <dbReference type="ARBA" id="ARBA00006129"/>
    </source>
</evidence>
<comment type="similarity">
    <text evidence="1">Belongs to the NodU/CmcH family.</text>
</comment>
<sequence>MDGKVKYLKSERVTGVKHHKANFDYFKNVLASWKIKSIDAIAFTDGNRNGLGCCEHNQLFKQITPLYENIPTFCIDHHYSHILSAWPLVSSENVGVGIAIDGTGDNNIRMAVISNPGSLNPRYEYFTKRKGIGNLLVTIGSFANLGGNGLDYAGKIMGAQAYGTIDYDFVRKINCSEILEHLFDFISRIPWRGEVPLFTPKFFDFHNQSFLDWLSTIHYVIECAVVELFQKYCNREQYIVYTGGCAQNTVYNEKLFQMYPNLIIPPHCYDGGQSLGCLEFLRIYYSQEPFSTNNFPYWQDDNEKEMPDEKTIHKVSELLCSGKIVGWFQGRGEIGPRALGHRSILMDCRNKNAKNIINEKVKHREPWRPFAPSVIESQANNWFYINVPSPYMLRAVKSRENVQDIIPSVVHRDGSSRIQTVAECDNIMDPFFMLLKEYYSLTGVPMLLNTSLNAGGGPIFGTRDQCIDFFKSIPMDAMCMGNELLIK</sequence>
<evidence type="ECO:0000313" key="4">
    <source>
        <dbReference type="EMBL" id="MBC8542731.1"/>
    </source>
</evidence>
<dbReference type="InterPro" id="IPR031730">
    <property type="entry name" value="Carbam_trans_C"/>
</dbReference>
<organism evidence="4 5">
    <name type="scientific">Bianquea renquensis</name>
    <dbReference type="NCBI Taxonomy" id="2763661"/>
    <lineage>
        <taxon>Bacteria</taxon>
        <taxon>Bacillati</taxon>
        <taxon>Bacillota</taxon>
        <taxon>Clostridia</taxon>
        <taxon>Eubacteriales</taxon>
        <taxon>Bianqueaceae</taxon>
        <taxon>Bianquea</taxon>
    </lineage>
</organism>
<dbReference type="Gene3D" id="3.90.870.20">
    <property type="entry name" value="Carbamoyltransferase, C-terminal domain"/>
    <property type="match status" value="1"/>
</dbReference>
<dbReference type="PANTHER" id="PTHR34847">
    <property type="entry name" value="NODULATION PROTEIN U"/>
    <property type="match status" value="1"/>
</dbReference>
<evidence type="ECO:0000259" key="3">
    <source>
        <dbReference type="Pfam" id="PF16861"/>
    </source>
</evidence>
<gene>
    <name evidence="4" type="ORF">H8730_04115</name>
</gene>
<dbReference type="InterPro" id="IPR051338">
    <property type="entry name" value="NodU/CmcH_Carbamoyltrnsfr"/>
</dbReference>
<evidence type="ECO:0000259" key="2">
    <source>
        <dbReference type="Pfam" id="PF02543"/>
    </source>
</evidence>
<accession>A0A926DQK2</accession>
<dbReference type="CDD" id="cd24033">
    <property type="entry name" value="ASKHA_NBD_NodU_CmcH-like_N"/>
    <property type="match status" value="1"/>
</dbReference>
<dbReference type="InterPro" id="IPR038152">
    <property type="entry name" value="Carbam_trans_C_sf"/>
</dbReference>
<dbReference type="PANTHER" id="PTHR34847:SF1">
    <property type="entry name" value="NODULATION PROTEIN U"/>
    <property type="match status" value="1"/>
</dbReference>
<protein>
    <submittedName>
        <fullName evidence="4">Carbamoyltransferase</fullName>
    </submittedName>
</protein>
<dbReference type="SUPFAM" id="SSF53067">
    <property type="entry name" value="Actin-like ATPase domain"/>
    <property type="match status" value="1"/>
</dbReference>
<dbReference type="EMBL" id="JACRSQ010000004">
    <property type="protein sequence ID" value="MBC8542731.1"/>
    <property type="molecule type" value="Genomic_DNA"/>
</dbReference>
<feature type="domain" description="Carbamoyltransferase C-terminal" evidence="3">
    <location>
        <begin position="317"/>
        <end position="486"/>
    </location>
</feature>
<dbReference type="Gene3D" id="3.30.420.40">
    <property type="match status" value="1"/>
</dbReference>
<comment type="caution">
    <text evidence="4">The sequence shown here is derived from an EMBL/GenBank/DDBJ whole genome shotgun (WGS) entry which is preliminary data.</text>
</comment>
<dbReference type="Pfam" id="PF16861">
    <property type="entry name" value="Carbam_trans_C"/>
    <property type="match status" value="1"/>
</dbReference>
<dbReference type="Pfam" id="PF02543">
    <property type="entry name" value="Carbam_trans_N"/>
    <property type="match status" value="1"/>
</dbReference>
<reference evidence="4" key="1">
    <citation type="submission" date="2020-08" db="EMBL/GenBank/DDBJ databases">
        <title>Genome public.</title>
        <authorList>
            <person name="Liu C."/>
            <person name="Sun Q."/>
        </authorList>
    </citation>
    <scope>NUCLEOTIDE SEQUENCE</scope>
    <source>
        <strain evidence="4">NSJ-32</strain>
    </source>
</reference>
<keyword evidence="5" id="KW-1185">Reference proteome</keyword>